<dbReference type="SUPFAM" id="SSF56112">
    <property type="entry name" value="Protein kinase-like (PK-like)"/>
    <property type="match status" value="1"/>
</dbReference>
<evidence type="ECO:0000256" key="2">
    <source>
        <dbReference type="ARBA" id="ARBA00012513"/>
    </source>
</evidence>
<feature type="domain" description="Protein kinase" evidence="18">
    <location>
        <begin position="45"/>
        <end position="315"/>
    </location>
</feature>
<keyword evidence="9" id="KW-0418">Kinase</keyword>
<dbReference type="GO" id="GO:0005524">
    <property type="term" value="F:ATP binding"/>
    <property type="evidence" value="ECO:0007669"/>
    <property type="project" value="UniProtKB-KW"/>
</dbReference>
<dbReference type="Gene3D" id="3.30.200.20">
    <property type="entry name" value="Phosphorylase Kinase, domain 1"/>
    <property type="match status" value="1"/>
</dbReference>
<keyword evidence="5" id="KW-0808">Transferase</keyword>
<sequence>PESPLEKTSKSGPLVGVASPRLTGITVDKSVEFSYEELAKATDDFNMSNKIDQGGFGTVYYAELRGEKAAIKKMDMQASKVFLAELKVLTRVHHLNLVRVIGYCVERSLFLVYEFIENGNLSQRLRASGREPLPWATRVHIALDSARGLEYIHEHTDPVYIHCHIKPGNILIDKNFCAKVASFGLSEVGSTSVQTRLVGTFGYMPPEYAQYGDVSPKTDVYAFGVVLFELISAKEAIVKTNEVVKESRGLVGLFEEVLSRPDPEKDLCKLVDPNLGDDYPLDSVRKIAQLAKACTHENPQLRPSMRSIVVALMTLSSSTEDWDVGLFYENQGLVNLMEGSNVA</sequence>
<dbReference type="FunFam" id="1.10.510.10:FF:000468">
    <property type="entry name" value="PTI1-like tyrosine-protein kinase 3"/>
    <property type="match status" value="1"/>
</dbReference>
<dbReference type="AlphaFoldDB" id="A0AA88VWJ8"/>
<dbReference type="GO" id="GO:0045087">
    <property type="term" value="P:innate immune response"/>
    <property type="evidence" value="ECO:0007669"/>
    <property type="project" value="InterPro"/>
</dbReference>
<evidence type="ECO:0000256" key="11">
    <source>
        <dbReference type="ARBA" id="ARBA00022989"/>
    </source>
</evidence>
<keyword evidence="8" id="KW-0547">Nucleotide-binding</keyword>
<keyword evidence="3" id="KW-1003">Cell membrane</keyword>
<keyword evidence="13" id="KW-1015">Disulfide bond</keyword>
<dbReference type="InterPro" id="IPR044812">
    <property type="entry name" value="CERK1/LYK3-like"/>
</dbReference>
<keyword evidence="12" id="KW-0472">Membrane</keyword>
<evidence type="ECO:0000256" key="16">
    <source>
        <dbReference type="ARBA" id="ARBA00047899"/>
    </source>
</evidence>
<dbReference type="GO" id="GO:0004674">
    <property type="term" value="F:protein serine/threonine kinase activity"/>
    <property type="evidence" value="ECO:0007669"/>
    <property type="project" value="UniProtKB-KW"/>
</dbReference>
<evidence type="ECO:0000256" key="15">
    <source>
        <dbReference type="ARBA" id="ARBA00023180"/>
    </source>
</evidence>
<comment type="subcellular location">
    <subcellularLocation>
        <location evidence="1">Cell membrane</location>
        <topology evidence="1">Single-pass membrane protein</topology>
    </subcellularLocation>
</comment>
<keyword evidence="15" id="KW-0325">Glycoprotein</keyword>
<evidence type="ECO:0000256" key="3">
    <source>
        <dbReference type="ARBA" id="ARBA00022475"/>
    </source>
</evidence>
<evidence type="ECO:0000256" key="8">
    <source>
        <dbReference type="ARBA" id="ARBA00022741"/>
    </source>
</evidence>
<keyword evidence="10" id="KW-0067">ATP-binding</keyword>
<keyword evidence="20" id="KW-1185">Reference proteome</keyword>
<dbReference type="PANTHER" id="PTHR46204:SF2">
    <property type="entry name" value="CHITIN ELICITOR RECEPTOR KINASE 1"/>
    <property type="match status" value="1"/>
</dbReference>
<keyword evidence="6" id="KW-0812">Transmembrane</keyword>
<evidence type="ECO:0000313" key="20">
    <source>
        <dbReference type="Proteomes" id="UP001188597"/>
    </source>
</evidence>
<evidence type="ECO:0000256" key="10">
    <source>
        <dbReference type="ARBA" id="ARBA00022840"/>
    </source>
</evidence>
<dbReference type="EC" id="2.7.11.1" evidence="2"/>
<accession>A0AA88VWJ8</accession>
<dbReference type="PANTHER" id="PTHR46204">
    <property type="entry name" value="CHITIN ELICITOR RECEPTOR KINASE 1-RELATED"/>
    <property type="match status" value="1"/>
</dbReference>
<name>A0AA88VWJ8_9ASTE</name>
<evidence type="ECO:0000256" key="9">
    <source>
        <dbReference type="ARBA" id="ARBA00022777"/>
    </source>
</evidence>
<dbReference type="Pfam" id="PF07714">
    <property type="entry name" value="PK_Tyr_Ser-Thr"/>
    <property type="match status" value="1"/>
</dbReference>
<dbReference type="PROSITE" id="PS50011">
    <property type="entry name" value="PROTEIN_KINASE_DOM"/>
    <property type="match status" value="1"/>
</dbReference>
<keyword evidence="4" id="KW-0723">Serine/threonine-protein kinase</keyword>
<evidence type="ECO:0000256" key="17">
    <source>
        <dbReference type="ARBA" id="ARBA00048679"/>
    </source>
</evidence>
<dbReference type="InterPro" id="IPR000719">
    <property type="entry name" value="Prot_kinase_dom"/>
</dbReference>
<evidence type="ECO:0000256" key="14">
    <source>
        <dbReference type="ARBA" id="ARBA00023170"/>
    </source>
</evidence>
<comment type="caution">
    <text evidence="19">The sequence shown here is derived from an EMBL/GenBank/DDBJ whole genome shotgun (WGS) entry which is preliminary data.</text>
</comment>
<keyword evidence="11" id="KW-1133">Transmembrane helix</keyword>
<evidence type="ECO:0000259" key="18">
    <source>
        <dbReference type="PROSITE" id="PS50011"/>
    </source>
</evidence>
<reference evidence="19" key="1">
    <citation type="submission" date="2022-12" db="EMBL/GenBank/DDBJ databases">
        <title>Draft genome assemblies for two species of Escallonia (Escalloniales).</title>
        <authorList>
            <person name="Chanderbali A."/>
            <person name="Dervinis C."/>
            <person name="Anghel I."/>
            <person name="Soltis D."/>
            <person name="Soltis P."/>
            <person name="Zapata F."/>
        </authorList>
    </citation>
    <scope>NUCLEOTIDE SEQUENCE</scope>
    <source>
        <strain evidence="19">UCBG64.0493</strain>
        <tissue evidence="19">Leaf</tissue>
    </source>
</reference>
<proteinExistence type="predicted"/>
<evidence type="ECO:0000256" key="12">
    <source>
        <dbReference type="ARBA" id="ARBA00023136"/>
    </source>
</evidence>
<evidence type="ECO:0000256" key="1">
    <source>
        <dbReference type="ARBA" id="ARBA00004162"/>
    </source>
</evidence>
<evidence type="ECO:0000256" key="4">
    <source>
        <dbReference type="ARBA" id="ARBA00022527"/>
    </source>
</evidence>
<comment type="catalytic activity">
    <reaction evidence="16">
        <text>L-threonyl-[protein] + ATP = O-phospho-L-threonyl-[protein] + ADP + H(+)</text>
        <dbReference type="Rhea" id="RHEA:46608"/>
        <dbReference type="Rhea" id="RHEA-COMP:11060"/>
        <dbReference type="Rhea" id="RHEA-COMP:11605"/>
        <dbReference type="ChEBI" id="CHEBI:15378"/>
        <dbReference type="ChEBI" id="CHEBI:30013"/>
        <dbReference type="ChEBI" id="CHEBI:30616"/>
        <dbReference type="ChEBI" id="CHEBI:61977"/>
        <dbReference type="ChEBI" id="CHEBI:456216"/>
        <dbReference type="EC" id="2.7.11.1"/>
    </reaction>
</comment>
<dbReference type="GO" id="GO:0009617">
    <property type="term" value="P:response to bacterium"/>
    <property type="evidence" value="ECO:0007669"/>
    <property type="project" value="UniProtKB-ARBA"/>
</dbReference>
<comment type="catalytic activity">
    <reaction evidence="17">
        <text>L-seryl-[protein] + ATP = O-phospho-L-seryl-[protein] + ADP + H(+)</text>
        <dbReference type="Rhea" id="RHEA:17989"/>
        <dbReference type="Rhea" id="RHEA-COMP:9863"/>
        <dbReference type="Rhea" id="RHEA-COMP:11604"/>
        <dbReference type="ChEBI" id="CHEBI:15378"/>
        <dbReference type="ChEBI" id="CHEBI:29999"/>
        <dbReference type="ChEBI" id="CHEBI:30616"/>
        <dbReference type="ChEBI" id="CHEBI:83421"/>
        <dbReference type="ChEBI" id="CHEBI:456216"/>
        <dbReference type="EC" id="2.7.11.1"/>
    </reaction>
</comment>
<dbReference type="InterPro" id="IPR011009">
    <property type="entry name" value="Kinase-like_dom_sf"/>
</dbReference>
<dbReference type="PIRSF" id="PIRSF000654">
    <property type="entry name" value="Integrin-linked_kinase"/>
    <property type="match status" value="1"/>
</dbReference>
<keyword evidence="14" id="KW-0675">Receptor</keyword>
<dbReference type="GO" id="GO:0019199">
    <property type="term" value="F:transmembrane receptor protein kinase activity"/>
    <property type="evidence" value="ECO:0007669"/>
    <property type="project" value="InterPro"/>
</dbReference>
<gene>
    <name evidence="19" type="ORF">RJ639_006062</name>
</gene>
<protein>
    <recommendedName>
        <fullName evidence="2">non-specific serine/threonine protein kinase</fullName>
        <ecNumber evidence="2">2.7.11.1</ecNumber>
    </recommendedName>
</protein>
<evidence type="ECO:0000313" key="19">
    <source>
        <dbReference type="EMBL" id="KAK3016796.1"/>
    </source>
</evidence>
<evidence type="ECO:0000256" key="13">
    <source>
        <dbReference type="ARBA" id="ARBA00023157"/>
    </source>
</evidence>
<dbReference type="Proteomes" id="UP001188597">
    <property type="component" value="Unassembled WGS sequence"/>
</dbReference>
<evidence type="ECO:0000256" key="5">
    <source>
        <dbReference type="ARBA" id="ARBA00022679"/>
    </source>
</evidence>
<dbReference type="FunFam" id="3.30.200.20:FF:000468">
    <property type="entry name" value="LysM receptor kinase 2"/>
    <property type="match status" value="1"/>
</dbReference>
<feature type="non-terminal residue" evidence="19">
    <location>
        <position position="343"/>
    </location>
</feature>
<evidence type="ECO:0000256" key="6">
    <source>
        <dbReference type="ARBA" id="ARBA00022692"/>
    </source>
</evidence>
<dbReference type="EMBL" id="JAVXUP010001045">
    <property type="protein sequence ID" value="KAK3016796.1"/>
    <property type="molecule type" value="Genomic_DNA"/>
</dbReference>
<keyword evidence="7" id="KW-0732">Signal</keyword>
<dbReference type="GO" id="GO:0005886">
    <property type="term" value="C:plasma membrane"/>
    <property type="evidence" value="ECO:0007669"/>
    <property type="project" value="UniProtKB-SubCell"/>
</dbReference>
<dbReference type="Gene3D" id="1.10.510.10">
    <property type="entry name" value="Transferase(Phosphotransferase) domain 1"/>
    <property type="match status" value="1"/>
</dbReference>
<dbReference type="InterPro" id="IPR001245">
    <property type="entry name" value="Ser-Thr/Tyr_kinase_cat_dom"/>
</dbReference>
<evidence type="ECO:0000256" key="7">
    <source>
        <dbReference type="ARBA" id="ARBA00022729"/>
    </source>
</evidence>
<organism evidence="19 20">
    <name type="scientific">Escallonia herrerae</name>
    <dbReference type="NCBI Taxonomy" id="1293975"/>
    <lineage>
        <taxon>Eukaryota</taxon>
        <taxon>Viridiplantae</taxon>
        <taxon>Streptophyta</taxon>
        <taxon>Embryophyta</taxon>
        <taxon>Tracheophyta</taxon>
        <taxon>Spermatophyta</taxon>
        <taxon>Magnoliopsida</taxon>
        <taxon>eudicotyledons</taxon>
        <taxon>Gunneridae</taxon>
        <taxon>Pentapetalae</taxon>
        <taxon>asterids</taxon>
        <taxon>campanulids</taxon>
        <taxon>Escalloniales</taxon>
        <taxon>Escalloniaceae</taxon>
        <taxon>Escallonia</taxon>
    </lineage>
</organism>